<reference evidence="2 3" key="1">
    <citation type="submission" date="2019-09" db="EMBL/GenBank/DDBJ databases">
        <authorList>
            <person name="Cao W.R."/>
        </authorList>
    </citation>
    <scope>NUCLEOTIDE SEQUENCE [LARGE SCALE GENOMIC DNA]</scope>
    <source>
        <strain evidence="3">a4</strain>
    </source>
</reference>
<dbReference type="AlphaFoldDB" id="A0A7J5AS73"/>
<feature type="signal peptide" evidence="1">
    <location>
        <begin position="1"/>
        <end position="20"/>
    </location>
</feature>
<evidence type="ECO:0000313" key="2">
    <source>
        <dbReference type="EMBL" id="KAB1160487.1"/>
    </source>
</evidence>
<proteinExistence type="predicted"/>
<dbReference type="EMBL" id="WAAU01000003">
    <property type="protein sequence ID" value="KAB1160487.1"/>
    <property type="molecule type" value="Genomic_DNA"/>
</dbReference>
<accession>A0A7J5AS73</accession>
<organism evidence="2 3">
    <name type="scientific">Tenacibaculum aiptasiae</name>
    <dbReference type="NCBI Taxonomy" id="426481"/>
    <lineage>
        <taxon>Bacteria</taxon>
        <taxon>Pseudomonadati</taxon>
        <taxon>Bacteroidota</taxon>
        <taxon>Flavobacteriia</taxon>
        <taxon>Flavobacteriales</taxon>
        <taxon>Flavobacteriaceae</taxon>
        <taxon>Tenacibaculum</taxon>
    </lineage>
</organism>
<evidence type="ECO:0000313" key="3">
    <source>
        <dbReference type="Proteomes" id="UP000467305"/>
    </source>
</evidence>
<gene>
    <name evidence="2" type="ORF">F7018_01015</name>
</gene>
<keyword evidence="1" id="KW-0732">Signal</keyword>
<keyword evidence="3" id="KW-1185">Reference proteome</keyword>
<evidence type="ECO:0008006" key="4">
    <source>
        <dbReference type="Google" id="ProtNLM"/>
    </source>
</evidence>
<protein>
    <recommendedName>
        <fullName evidence="4">TonB C-terminal domain-containing protein</fullName>
    </recommendedName>
</protein>
<dbReference type="Proteomes" id="UP000467305">
    <property type="component" value="Unassembled WGS sequence"/>
</dbReference>
<comment type="caution">
    <text evidence="2">The sequence shown here is derived from an EMBL/GenBank/DDBJ whole genome shotgun (WGS) entry which is preliminary data.</text>
</comment>
<evidence type="ECO:0000256" key="1">
    <source>
        <dbReference type="SAM" id="SignalP"/>
    </source>
</evidence>
<sequence>MKNKLLIFLLFFTISIQAQFEFQPDTTEVSCKKELDKAEKDFNQNNFTLRIQKTPWLTDTQIRIIKEYGIKIESSRFHMNNCYDYKIEKLLNKKFGFNFLKHTEEKAKYLDENGKGNRSASLINKEKDLKSHILNNLSKKQLRILRKKYGQKNIWIASIIDKKGYYHIQKIGFLTEFDIESFDKSLNQIEEISEPLISNIIDNKLLYIPATKNGELVIERIIYRMNFKK</sequence>
<feature type="chain" id="PRO_5029744515" description="TonB C-terminal domain-containing protein" evidence="1">
    <location>
        <begin position="21"/>
        <end position="229"/>
    </location>
</feature>
<dbReference type="OrthoDB" id="1242346at2"/>
<dbReference type="RefSeq" id="WP_150898116.1">
    <property type="nucleotide sequence ID" value="NZ_WAAU01000003.1"/>
</dbReference>
<name>A0A7J5AS73_9FLAO</name>